<accession>A0A6N6WDJ1</accession>
<evidence type="ECO:0000313" key="6">
    <source>
        <dbReference type="EMBL" id="KAE8758732.1"/>
    </source>
</evidence>
<dbReference type="AlphaFoldDB" id="A0A6N6WDJ1"/>
<dbReference type="InterPro" id="IPR050176">
    <property type="entry name" value="LTTR"/>
</dbReference>
<dbReference type="GO" id="GO:0003700">
    <property type="term" value="F:DNA-binding transcription factor activity"/>
    <property type="evidence" value="ECO:0007669"/>
    <property type="project" value="InterPro"/>
</dbReference>
<dbReference type="PANTHER" id="PTHR30579:SF3">
    <property type="entry name" value="TRANSCRIPTIONAL REGULATORY PROTEIN"/>
    <property type="match status" value="1"/>
</dbReference>
<protein>
    <submittedName>
        <fullName evidence="6">LysR family transcriptional regulator</fullName>
    </submittedName>
</protein>
<name>A0A6N6WDJ1_9BURK</name>
<gene>
    <name evidence="6" type="ORF">FSO04_16835</name>
</gene>
<comment type="caution">
    <text evidence="6">The sequence shown here is derived from an EMBL/GenBank/DDBJ whole genome shotgun (WGS) entry which is preliminary data.</text>
</comment>
<evidence type="ECO:0000256" key="3">
    <source>
        <dbReference type="ARBA" id="ARBA00023125"/>
    </source>
</evidence>
<reference evidence="6 7" key="1">
    <citation type="journal article" date="2020" name="Int. J. Syst. Evol. Microbiol.">
        <title>Paraburkholderia madseniana sp. nov., a phenolic acid-degrading bacterium isolated from acidic forest soil.</title>
        <authorList>
            <person name="Wilhelm R.C."/>
            <person name="Murphy S.J.L."/>
            <person name="Feriancek N.M."/>
            <person name="Karasz D.C."/>
            <person name="DeRito C.M."/>
            <person name="Newman J.D."/>
            <person name="Buckley D.H."/>
        </authorList>
    </citation>
    <scope>NUCLEOTIDE SEQUENCE [LARGE SCALE GENOMIC DNA]</scope>
    <source>
        <strain evidence="6 7">RP11</strain>
    </source>
</reference>
<dbReference type="PANTHER" id="PTHR30579">
    <property type="entry name" value="TRANSCRIPTIONAL REGULATOR"/>
    <property type="match status" value="1"/>
</dbReference>
<sequence>MFDWNDMRHFIALAEAGTLSGAARTMKVDHATVARHIAALEHALGERLVDRLARRWQLTEAGGEVASAAEGMLAQAHALERGVRARKTTARAKVTVSAPPSLASTFLALRITELGLRHPELDLVLLGNQSFISLGRQEADIAVRLSRPTEMTNVARRVGRMAYRLYAAPGYTELPSEEWQFIAYDSSLDHVPEQEWLYRFADGRRIRFRSNDLTSQLAAVRMGLGIAVLPRFFAGADKGVLALDTEERLSRDIYLVAHTDMRRNAAIRVVMDLIAEKLADEFVGHE</sequence>
<evidence type="ECO:0000256" key="1">
    <source>
        <dbReference type="ARBA" id="ARBA00009437"/>
    </source>
</evidence>
<dbReference type="RefSeq" id="WP_154560759.1">
    <property type="nucleotide sequence ID" value="NZ_JAQQFQ010000027.1"/>
</dbReference>
<proteinExistence type="inferred from homology"/>
<dbReference type="Gene3D" id="3.40.190.290">
    <property type="match status" value="1"/>
</dbReference>
<evidence type="ECO:0000256" key="4">
    <source>
        <dbReference type="ARBA" id="ARBA00023163"/>
    </source>
</evidence>
<dbReference type="Proteomes" id="UP000463700">
    <property type="component" value="Unassembled WGS sequence"/>
</dbReference>
<dbReference type="Pfam" id="PF03466">
    <property type="entry name" value="LysR_substrate"/>
    <property type="match status" value="1"/>
</dbReference>
<evidence type="ECO:0000259" key="5">
    <source>
        <dbReference type="PROSITE" id="PS50931"/>
    </source>
</evidence>
<dbReference type="InterPro" id="IPR036390">
    <property type="entry name" value="WH_DNA-bd_sf"/>
</dbReference>
<dbReference type="PROSITE" id="PS50931">
    <property type="entry name" value="HTH_LYSR"/>
    <property type="match status" value="1"/>
</dbReference>
<organism evidence="6 7">
    <name type="scientific">Paraburkholderia madseniana</name>
    <dbReference type="NCBI Taxonomy" id="2599607"/>
    <lineage>
        <taxon>Bacteria</taxon>
        <taxon>Pseudomonadati</taxon>
        <taxon>Pseudomonadota</taxon>
        <taxon>Betaproteobacteria</taxon>
        <taxon>Burkholderiales</taxon>
        <taxon>Burkholderiaceae</taxon>
        <taxon>Paraburkholderia</taxon>
    </lineage>
</organism>
<dbReference type="EMBL" id="VOSW01000029">
    <property type="protein sequence ID" value="KAE8758732.1"/>
    <property type="molecule type" value="Genomic_DNA"/>
</dbReference>
<dbReference type="GO" id="GO:0003677">
    <property type="term" value="F:DNA binding"/>
    <property type="evidence" value="ECO:0007669"/>
    <property type="project" value="UniProtKB-KW"/>
</dbReference>
<dbReference type="Pfam" id="PF00126">
    <property type="entry name" value="HTH_1"/>
    <property type="match status" value="1"/>
</dbReference>
<feature type="domain" description="HTH lysR-type" evidence="5">
    <location>
        <begin position="2"/>
        <end position="59"/>
    </location>
</feature>
<dbReference type="InterPro" id="IPR005119">
    <property type="entry name" value="LysR_subst-bd"/>
</dbReference>
<dbReference type="Gene3D" id="1.10.10.10">
    <property type="entry name" value="Winged helix-like DNA-binding domain superfamily/Winged helix DNA-binding domain"/>
    <property type="match status" value="1"/>
</dbReference>
<keyword evidence="4" id="KW-0804">Transcription</keyword>
<dbReference type="OrthoDB" id="8579932at2"/>
<dbReference type="InterPro" id="IPR036388">
    <property type="entry name" value="WH-like_DNA-bd_sf"/>
</dbReference>
<dbReference type="SUPFAM" id="SSF46785">
    <property type="entry name" value="Winged helix' DNA-binding domain"/>
    <property type="match status" value="1"/>
</dbReference>
<dbReference type="InterPro" id="IPR000847">
    <property type="entry name" value="LysR_HTH_N"/>
</dbReference>
<dbReference type="SUPFAM" id="SSF53850">
    <property type="entry name" value="Periplasmic binding protein-like II"/>
    <property type="match status" value="1"/>
</dbReference>
<evidence type="ECO:0000313" key="7">
    <source>
        <dbReference type="Proteomes" id="UP000463700"/>
    </source>
</evidence>
<keyword evidence="3" id="KW-0238">DNA-binding</keyword>
<comment type="similarity">
    <text evidence="1">Belongs to the LysR transcriptional regulatory family.</text>
</comment>
<evidence type="ECO:0000256" key="2">
    <source>
        <dbReference type="ARBA" id="ARBA00023015"/>
    </source>
</evidence>
<keyword evidence="2" id="KW-0805">Transcription regulation</keyword>